<proteinExistence type="predicted"/>
<dbReference type="AlphaFoldDB" id="A0A397U3U7"/>
<dbReference type="InterPro" id="IPR036265">
    <property type="entry name" value="HIT-like_sf"/>
</dbReference>
<accession>A0A397U3U7</accession>
<evidence type="ECO:0000313" key="6">
    <source>
        <dbReference type="Proteomes" id="UP000266673"/>
    </source>
</evidence>
<organism evidence="5 6">
    <name type="scientific">Gigaspora rosea</name>
    <dbReference type="NCBI Taxonomy" id="44941"/>
    <lineage>
        <taxon>Eukaryota</taxon>
        <taxon>Fungi</taxon>
        <taxon>Fungi incertae sedis</taxon>
        <taxon>Mucoromycota</taxon>
        <taxon>Glomeromycotina</taxon>
        <taxon>Glomeromycetes</taxon>
        <taxon>Diversisporales</taxon>
        <taxon>Gigasporaceae</taxon>
        <taxon>Gigaspora</taxon>
    </lineage>
</organism>
<keyword evidence="1" id="KW-0547">Nucleotide-binding</keyword>
<name>A0A397U3U7_9GLOM</name>
<reference evidence="5 6" key="1">
    <citation type="submission" date="2018-06" db="EMBL/GenBank/DDBJ databases">
        <title>Comparative genomics reveals the genomic features of Rhizophagus irregularis, R. cerebriforme, R. diaphanum and Gigaspora rosea, and their symbiotic lifestyle signature.</title>
        <authorList>
            <person name="Morin E."/>
            <person name="San Clemente H."/>
            <person name="Chen E.C.H."/>
            <person name="De La Providencia I."/>
            <person name="Hainaut M."/>
            <person name="Kuo A."/>
            <person name="Kohler A."/>
            <person name="Murat C."/>
            <person name="Tang N."/>
            <person name="Roy S."/>
            <person name="Loubradou J."/>
            <person name="Henrissat B."/>
            <person name="Grigoriev I.V."/>
            <person name="Corradi N."/>
            <person name="Roux C."/>
            <person name="Martin F.M."/>
        </authorList>
    </citation>
    <scope>NUCLEOTIDE SEQUENCE [LARGE SCALE GENOMIC DNA]</scope>
    <source>
        <strain evidence="5 6">DAOM 194757</strain>
    </source>
</reference>
<dbReference type="OrthoDB" id="1915375at2759"/>
<dbReference type="SUPFAM" id="SSF54197">
    <property type="entry name" value="HIT-like"/>
    <property type="match status" value="1"/>
</dbReference>
<evidence type="ECO:0000313" key="5">
    <source>
        <dbReference type="EMBL" id="RIB04854.1"/>
    </source>
</evidence>
<evidence type="ECO:0000256" key="3">
    <source>
        <dbReference type="PROSITE-ProRule" id="PRU00464"/>
    </source>
</evidence>
<evidence type="ECO:0000256" key="2">
    <source>
        <dbReference type="ARBA" id="ARBA00022801"/>
    </source>
</evidence>
<dbReference type="Pfam" id="PF11969">
    <property type="entry name" value="DcpS_C"/>
    <property type="match status" value="1"/>
</dbReference>
<keyword evidence="6" id="KW-1185">Reference proteome</keyword>
<dbReference type="PROSITE" id="PS51084">
    <property type="entry name" value="HIT_2"/>
    <property type="match status" value="1"/>
</dbReference>
<dbReference type="Proteomes" id="UP000266673">
    <property type="component" value="Unassembled WGS sequence"/>
</dbReference>
<dbReference type="PANTHER" id="PTHR12486">
    <property type="entry name" value="APRATAXIN-RELATED"/>
    <property type="match status" value="1"/>
</dbReference>
<evidence type="ECO:0000259" key="4">
    <source>
        <dbReference type="PROSITE" id="PS51084"/>
    </source>
</evidence>
<dbReference type="PANTHER" id="PTHR12486:SF5">
    <property type="entry name" value="ADENOSINE 5'-MONOPHOSPHORAMIDASE HINT3"/>
    <property type="match status" value="1"/>
</dbReference>
<feature type="short sequence motif" description="Histidine triad motif" evidence="3">
    <location>
        <begin position="79"/>
        <end position="83"/>
    </location>
</feature>
<dbReference type="GO" id="GO:0000166">
    <property type="term" value="F:nucleotide binding"/>
    <property type="evidence" value="ECO:0007669"/>
    <property type="project" value="UniProtKB-KW"/>
</dbReference>
<comment type="caution">
    <text evidence="5">The sequence shown here is derived from an EMBL/GenBank/DDBJ whole genome shotgun (WGS) entry which is preliminary data.</text>
</comment>
<dbReference type="GO" id="GO:0016787">
    <property type="term" value="F:hydrolase activity"/>
    <property type="evidence" value="ECO:0007669"/>
    <property type="project" value="UniProtKB-KW"/>
</dbReference>
<dbReference type="EMBL" id="QKWP01002096">
    <property type="protein sequence ID" value="RIB04854.1"/>
    <property type="molecule type" value="Genomic_DNA"/>
</dbReference>
<sequence length="117" mass="13303">MKTKTLNDINPAANHHILVITKRHVKNIAEFKKEDLGLVKKMKDVGTRLITERLGKEESPVTPDKYLIGYCAPLNVILHVHMHVLSKPITCSWPRSMAFLSSWLFKTVDEVIANLSK</sequence>
<dbReference type="InterPro" id="IPR011146">
    <property type="entry name" value="HIT-like"/>
</dbReference>
<protein>
    <submittedName>
        <fullName evidence="5">HIT-like domain-containing protein</fullName>
    </submittedName>
</protein>
<evidence type="ECO:0000256" key="1">
    <source>
        <dbReference type="ARBA" id="ARBA00022741"/>
    </source>
</evidence>
<keyword evidence="2" id="KW-0378">Hydrolase</keyword>
<dbReference type="Gene3D" id="3.30.428.10">
    <property type="entry name" value="HIT-like"/>
    <property type="match status" value="1"/>
</dbReference>
<gene>
    <name evidence="5" type="ORF">C2G38_2119729</name>
</gene>
<feature type="domain" description="HIT" evidence="4">
    <location>
        <begin position="1"/>
        <end position="99"/>
    </location>
</feature>